<dbReference type="STRING" id="112413.SAMN05421854_10845"/>
<dbReference type="PANTHER" id="PTHR36930:SF1">
    <property type="entry name" value="MOSC DOMAIN-CONTAINING PROTEIN"/>
    <property type="match status" value="1"/>
</dbReference>
<gene>
    <name evidence="2" type="ORF">SAMN05421854_10845</name>
</gene>
<dbReference type="GO" id="GO:0030151">
    <property type="term" value="F:molybdenum ion binding"/>
    <property type="evidence" value="ECO:0007669"/>
    <property type="project" value="InterPro"/>
</dbReference>
<dbReference type="SUPFAM" id="SSF50800">
    <property type="entry name" value="PK beta-barrel domain-like"/>
    <property type="match status" value="1"/>
</dbReference>
<dbReference type="Gene3D" id="2.40.33.20">
    <property type="entry name" value="PK beta-barrel domain-like"/>
    <property type="match status" value="1"/>
</dbReference>
<evidence type="ECO:0000259" key="1">
    <source>
        <dbReference type="PROSITE" id="PS51340"/>
    </source>
</evidence>
<dbReference type="InterPro" id="IPR011037">
    <property type="entry name" value="Pyrv_Knase-like_insert_dom_sf"/>
</dbReference>
<accession>A0A1I5UPW5</accession>
<dbReference type="GO" id="GO:0030170">
    <property type="term" value="F:pyridoxal phosphate binding"/>
    <property type="evidence" value="ECO:0007669"/>
    <property type="project" value="InterPro"/>
</dbReference>
<dbReference type="EMBL" id="FOWC01000008">
    <property type="protein sequence ID" value="SFP97260.1"/>
    <property type="molecule type" value="Genomic_DNA"/>
</dbReference>
<dbReference type="GO" id="GO:0003824">
    <property type="term" value="F:catalytic activity"/>
    <property type="evidence" value="ECO:0007669"/>
    <property type="project" value="InterPro"/>
</dbReference>
<dbReference type="OrthoDB" id="9793178at2"/>
<protein>
    <recommendedName>
        <fullName evidence="1">MOSC domain-containing protein</fullName>
    </recommendedName>
</protein>
<reference evidence="2 3" key="1">
    <citation type="submission" date="2016-10" db="EMBL/GenBank/DDBJ databases">
        <authorList>
            <person name="de Groot N.N."/>
        </authorList>
    </citation>
    <scope>NUCLEOTIDE SEQUENCE [LARGE SCALE GENOMIC DNA]</scope>
    <source>
        <strain evidence="2 3">DSM 44637</strain>
    </source>
</reference>
<dbReference type="PANTHER" id="PTHR36930">
    <property type="entry name" value="METAL-SULFUR CLUSTER BIOSYNTHESIS PROTEINS YUAD-RELATED"/>
    <property type="match status" value="1"/>
</dbReference>
<name>A0A1I5UPW5_9PSEU</name>
<evidence type="ECO:0000313" key="3">
    <source>
        <dbReference type="Proteomes" id="UP000199137"/>
    </source>
</evidence>
<dbReference type="AlphaFoldDB" id="A0A1I5UPW5"/>
<dbReference type="InterPro" id="IPR005302">
    <property type="entry name" value="MoCF_Sase_C"/>
</dbReference>
<dbReference type="InterPro" id="IPR052716">
    <property type="entry name" value="MOSC_domain"/>
</dbReference>
<organism evidence="2 3">
    <name type="scientific">Amycolatopsis rubida</name>
    <dbReference type="NCBI Taxonomy" id="112413"/>
    <lineage>
        <taxon>Bacteria</taxon>
        <taxon>Bacillati</taxon>
        <taxon>Actinomycetota</taxon>
        <taxon>Actinomycetes</taxon>
        <taxon>Pseudonocardiales</taxon>
        <taxon>Pseudonocardiaceae</taxon>
        <taxon>Amycolatopsis</taxon>
    </lineage>
</organism>
<feature type="domain" description="MOSC" evidence="1">
    <location>
        <begin position="91"/>
        <end position="263"/>
    </location>
</feature>
<proteinExistence type="predicted"/>
<evidence type="ECO:0000313" key="2">
    <source>
        <dbReference type="EMBL" id="SFP97260.1"/>
    </source>
</evidence>
<dbReference type="Pfam" id="PF03476">
    <property type="entry name" value="MOSC_N"/>
    <property type="match status" value="1"/>
</dbReference>
<dbReference type="InterPro" id="IPR005303">
    <property type="entry name" value="MOCOS_middle"/>
</dbReference>
<dbReference type="Pfam" id="PF03473">
    <property type="entry name" value="MOSC"/>
    <property type="match status" value="1"/>
</dbReference>
<dbReference type="Proteomes" id="UP000199137">
    <property type="component" value="Unassembled WGS sequence"/>
</dbReference>
<sequence>MNAPAVAELWRYPVKSMGGEQVPELVLGHGVAGDRAFAVVAVATGRVLTAKRVPQLLDATARWLGGEAEIALPGGPAVRTDDPDAEAVLSRWLGQPVRLERPVGRAVAVEEYQGDPDGSAELATFDLPAWGFVDDSPVHLLSRDSLRAAKSWHPGGDWDLRRFRPNIVLAPGPAADPAADPAAVPAARSGEGAVGDELRIGQAVLEVTGLCQRCVMVSQPQRGLPKDREVLRSIIRETAAMFGTYAAVLRPGQVRCGDPVTVPVAVQADGAG</sequence>
<dbReference type="PROSITE" id="PS51340">
    <property type="entry name" value="MOSC"/>
    <property type="match status" value="1"/>
</dbReference>
<dbReference type="RefSeq" id="WP_093575133.1">
    <property type="nucleotide sequence ID" value="NZ_FOWC01000008.1"/>
</dbReference>